<evidence type="ECO:0000313" key="2">
    <source>
        <dbReference type="EMBL" id="TCP09989.1"/>
    </source>
</evidence>
<reference evidence="2 4" key="2">
    <citation type="submission" date="2019-03" db="EMBL/GenBank/DDBJ databases">
        <title>Genomic Encyclopedia of Type Strains, Phase IV (KMG-IV): sequencing the most valuable type-strain genomes for metagenomic binning, comparative biology and taxonomic classification.</title>
        <authorList>
            <person name="Goeker M."/>
        </authorList>
    </citation>
    <scope>NUCLEOTIDE SEQUENCE [LARGE SCALE GENOMIC DNA]</scope>
    <source>
        <strain evidence="2 4">DSM 15264</strain>
    </source>
</reference>
<dbReference type="RefSeq" id="WP_104356749.1">
    <property type="nucleotide sequence ID" value="NZ_CP064338.1"/>
</dbReference>
<evidence type="ECO:0000313" key="3">
    <source>
        <dbReference type="Proteomes" id="UP000239406"/>
    </source>
</evidence>
<organism evidence="1 3">
    <name type="scientific">Caldimonas thermodepolymerans</name>
    <dbReference type="NCBI Taxonomy" id="215580"/>
    <lineage>
        <taxon>Bacteria</taxon>
        <taxon>Pseudomonadati</taxon>
        <taxon>Pseudomonadota</taxon>
        <taxon>Betaproteobacteria</taxon>
        <taxon>Burkholderiales</taxon>
        <taxon>Sphaerotilaceae</taxon>
        <taxon>Caldimonas</taxon>
    </lineage>
</organism>
<dbReference type="Proteomes" id="UP000239406">
    <property type="component" value="Unassembled WGS sequence"/>
</dbReference>
<comment type="caution">
    <text evidence="1">The sequence shown here is derived from an EMBL/GenBank/DDBJ whole genome shotgun (WGS) entry which is preliminary data.</text>
</comment>
<reference evidence="1 3" key="1">
    <citation type="submission" date="2018-02" db="EMBL/GenBank/DDBJ databases">
        <title>Reclassifiation of [Polyangium] brachysporum DSM 7029 as Guopingzhaonella breviflexa gen. nov., sp. nov., a member of the family Comamonadaceae.</title>
        <authorList>
            <person name="Tang B."/>
        </authorList>
    </citation>
    <scope>NUCLEOTIDE SEQUENCE [LARGE SCALE GENOMIC DNA]</scope>
    <source>
        <strain evidence="1 3">DSM 15344</strain>
    </source>
</reference>
<name>A0A2S5T6Q1_9BURK</name>
<evidence type="ECO:0000313" key="4">
    <source>
        <dbReference type="Proteomes" id="UP000294772"/>
    </source>
</evidence>
<dbReference type="Proteomes" id="UP000294772">
    <property type="component" value="Unassembled WGS sequence"/>
</dbReference>
<proteinExistence type="predicted"/>
<sequence length="115" mass="12560">MSTPSVPEHWETDAGSGDVAHLDIPADAVRDRLFEVSCTFVVTHRGDAPARHGLRVLVDGRHQWSREVPTHPGQDTLDVSFRCPVPVGSPLRITAIGSVHGALRQRLLVVAEEQL</sequence>
<keyword evidence="3" id="KW-1185">Reference proteome</keyword>
<dbReference type="EMBL" id="SLXF01000001">
    <property type="protein sequence ID" value="TCP09989.1"/>
    <property type="molecule type" value="Genomic_DNA"/>
</dbReference>
<accession>A0A2S5T6Q1</accession>
<evidence type="ECO:0000313" key="1">
    <source>
        <dbReference type="EMBL" id="PPE70660.1"/>
    </source>
</evidence>
<gene>
    <name evidence="1" type="ORF">C1702_05810</name>
    <name evidence="2" type="ORF">EV676_101573</name>
</gene>
<dbReference type="AlphaFoldDB" id="A0A2S5T6Q1"/>
<dbReference type="OrthoDB" id="8903985at2"/>
<dbReference type="EMBL" id="PSNY01000005">
    <property type="protein sequence ID" value="PPE70660.1"/>
    <property type="molecule type" value="Genomic_DNA"/>
</dbReference>
<protein>
    <submittedName>
        <fullName evidence="1">Uncharacterized protein</fullName>
    </submittedName>
</protein>